<evidence type="ECO:0000256" key="1">
    <source>
        <dbReference type="SAM" id="MobiDB-lite"/>
    </source>
</evidence>
<protein>
    <submittedName>
        <fullName evidence="2">Uncharacterized protein</fullName>
    </submittedName>
</protein>
<evidence type="ECO:0000313" key="2">
    <source>
        <dbReference type="EMBL" id="KAF5181284.1"/>
    </source>
</evidence>
<dbReference type="EMBL" id="JABWDY010036331">
    <property type="protein sequence ID" value="KAF5181284.1"/>
    <property type="molecule type" value="Genomic_DNA"/>
</dbReference>
<comment type="caution">
    <text evidence="2">The sequence shown here is derived from an EMBL/GenBank/DDBJ whole genome shotgun (WGS) entry which is preliminary data.</text>
</comment>
<gene>
    <name evidence="2" type="ORF">FRX31_029124</name>
</gene>
<evidence type="ECO:0000313" key="3">
    <source>
        <dbReference type="Proteomes" id="UP000554482"/>
    </source>
</evidence>
<accession>A0A7J6V836</accession>
<feature type="compositionally biased region" description="Acidic residues" evidence="1">
    <location>
        <begin position="31"/>
        <end position="40"/>
    </location>
</feature>
<dbReference type="AlphaFoldDB" id="A0A7J6V836"/>
<name>A0A7J6V836_THATH</name>
<sequence>MLTSLPDIIFGAESAMDASSSAPNLKHGNSADDDEDCADNDNEREGTTAEFMNFVDRILTSVITLLEDIRNVKNLTISNVLIEDLVRADLSASIPKFSNVINLRFNAMFSDSASH</sequence>
<keyword evidence="3" id="KW-1185">Reference proteome</keyword>
<organism evidence="2 3">
    <name type="scientific">Thalictrum thalictroides</name>
    <name type="common">Rue-anemone</name>
    <name type="synonym">Anemone thalictroides</name>
    <dbReference type="NCBI Taxonomy" id="46969"/>
    <lineage>
        <taxon>Eukaryota</taxon>
        <taxon>Viridiplantae</taxon>
        <taxon>Streptophyta</taxon>
        <taxon>Embryophyta</taxon>
        <taxon>Tracheophyta</taxon>
        <taxon>Spermatophyta</taxon>
        <taxon>Magnoliopsida</taxon>
        <taxon>Ranunculales</taxon>
        <taxon>Ranunculaceae</taxon>
        <taxon>Thalictroideae</taxon>
        <taxon>Thalictrum</taxon>
    </lineage>
</organism>
<proteinExistence type="predicted"/>
<dbReference type="Proteomes" id="UP000554482">
    <property type="component" value="Unassembled WGS sequence"/>
</dbReference>
<reference evidence="2 3" key="1">
    <citation type="submission" date="2020-06" db="EMBL/GenBank/DDBJ databases">
        <title>Transcriptomic and genomic resources for Thalictrum thalictroides and T. hernandezii: Facilitating candidate gene discovery in an emerging model plant lineage.</title>
        <authorList>
            <person name="Arias T."/>
            <person name="Riano-Pachon D.M."/>
            <person name="Di Stilio V.S."/>
        </authorList>
    </citation>
    <scope>NUCLEOTIDE SEQUENCE [LARGE SCALE GENOMIC DNA]</scope>
    <source>
        <strain evidence="3">cv. WT478/WT964</strain>
        <tissue evidence="2">Leaves</tissue>
    </source>
</reference>
<feature type="region of interest" description="Disordered" evidence="1">
    <location>
        <begin position="16"/>
        <end position="46"/>
    </location>
</feature>